<dbReference type="PANTHER" id="PTHR26312">
    <property type="entry name" value="TETRATRICOPEPTIDE REPEAT PROTEIN 5"/>
    <property type="match status" value="1"/>
</dbReference>
<accession>A0AAN7KP68</accession>
<evidence type="ECO:0000313" key="3">
    <source>
        <dbReference type="EMBL" id="KAK4770340.1"/>
    </source>
</evidence>
<dbReference type="Pfam" id="PF25474">
    <property type="entry name" value="TPR_TmcB"/>
    <property type="match status" value="1"/>
</dbReference>
<dbReference type="Gene3D" id="1.25.40.10">
    <property type="entry name" value="Tetratricopeptide repeat domain"/>
    <property type="match status" value="1"/>
</dbReference>
<evidence type="ECO:0000313" key="4">
    <source>
        <dbReference type="Proteomes" id="UP001345219"/>
    </source>
</evidence>
<protein>
    <recommendedName>
        <fullName evidence="2">TmcB/TmcC TPR repeats domain-containing protein</fullName>
    </recommendedName>
</protein>
<comment type="caution">
    <text evidence="3">The sequence shown here is derived from an EMBL/GenBank/DDBJ whole genome shotgun (WGS) entry which is preliminary data.</text>
</comment>
<organism evidence="3 4">
    <name type="scientific">Trapa incisa</name>
    <dbReference type="NCBI Taxonomy" id="236973"/>
    <lineage>
        <taxon>Eukaryota</taxon>
        <taxon>Viridiplantae</taxon>
        <taxon>Streptophyta</taxon>
        <taxon>Embryophyta</taxon>
        <taxon>Tracheophyta</taxon>
        <taxon>Spermatophyta</taxon>
        <taxon>Magnoliopsida</taxon>
        <taxon>eudicotyledons</taxon>
        <taxon>Gunneridae</taxon>
        <taxon>Pentapetalae</taxon>
        <taxon>rosids</taxon>
        <taxon>malvids</taxon>
        <taxon>Myrtales</taxon>
        <taxon>Lythraceae</taxon>
        <taxon>Trapa</taxon>
    </lineage>
</organism>
<dbReference type="Proteomes" id="UP001345219">
    <property type="component" value="Chromosome 24"/>
</dbReference>
<keyword evidence="4" id="KW-1185">Reference proteome</keyword>
<feature type="domain" description="TmcB/TmcC TPR repeats" evidence="2">
    <location>
        <begin position="147"/>
        <end position="194"/>
    </location>
</feature>
<reference evidence="3 4" key="1">
    <citation type="journal article" date="2023" name="Hortic Res">
        <title>Pangenome of water caltrop reveals structural variations and asymmetric subgenome divergence after allopolyploidization.</title>
        <authorList>
            <person name="Zhang X."/>
            <person name="Chen Y."/>
            <person name="Wang L."/>
            <person name="Yuan Y."/>
            <person name="Fang M."/>
            <person name="Shi L."/>
            <person name="Lu R."/>
            <person name="Comes H.P."/>
            <person name="Ma Y."/>
            <person name="Chen Y."/>
            <person name="Huang G."/>
            <person name="Zhou Y."/>
            <person name="Zheng Z."/>
            <person name="Qiu Y."/>
        </authorList>
    </citation>
    <scope>NUCLEOTIDE SEQUENCE [LARGE SCALE GENOMIC DNA]</scope>
    <source>
        <tissue evidence="3">Roots</tissue>
    </source>
</reference>
<dbReference type="PANTHER" id="PTHR26312:SF123">
    <property type="entry name" value="TETRATRICOPEPTIDE REPEAT (TPR)-LIKE SUPERFAMILY PROTEIN"/>
    <property type="match status" value="1"/>
</dbReference>
<gene>
    <name evidence="3" type="ORF">SAY87_030872</name>
</gene>
<evidence type="ECO:0000259" key="2">
    <source>
        <dbReference type="Pfam" id="PF25474"/>
    </source>
</evidence>
<dbReference type="SUPFAM" id="SSF48452">
    <property type="entry name" value="TPR-like"/>
    <property type="match status" value="1"/>
</dbReference>
<evidence type="ECO:0000256" key="1">
    <source>
        <dbReference type="SAM" id="MobiDB-lite"/>
    </source>
</evidence>
<feature type="region of interest" description="Disordered" evidence="1">
    <location>
        <begin position="62"/>
        <end position="83"/>
    </location>
</feature>
<dbReference type="EMBL" id="JAXIOK010000005">
    <property type="protein sequence ID" value="KAK4770340.1"/>
    <property type="molecule type" value="Genomic_DNA"/>
</dbReference>
<dbReference type="AlphaFoldDB" id="A0AAN7KP68"/>
<name>A0AAN7KP68_9MYRT</name>
<sequence length="257" mass="28362">MKALLLRNRLVVAQSHGIPASDGVSRARQNSLHGVSSGQGASVSPKVTLRLEVNRWTGGIRRSLSETDATKPAGSSNNAGSMPMVGEEMHVDLWKERTFLSLNRNLCDEIWTRSEILVDEVGCDGGEIGKGNDSGSDRVSGGGFGRSRKNVGDHYQELLKSNPSNPLLLRNYGKHLHEVEGDFKRAEEYYSRAILVCPADGDVLSLYGTLIWETQRDGQRAKSYFDQAVRASPDDCTVLGSYAHFMWEMDEEEEEGE</sequence>
<dbReference type="InterPro" id="IPR057352">
    <property type="entry name" value="TPR_TmcB/C"/>
</dbReference>
<dbReference type="InterPro" id="IPR011990">
    <property type="entry name" value="TPR-like_helical_dom_sf"/>
</dbReference>
<proteinExistence type="predicted"/>